<dbReference type="eggNOG" id="ENOG502SF7G">
    <property type="taxonomic scope" value="Eukaryota"/>
</dbReference>
<evidence type="ECO:0000313" key="2">
    <source>
        <dbReference type="Proteomes" id="UP000016924"/>
    </source>
</evidence>
<dbReference type="GeneID" id="19903214"/>
<dbReference type="OrthoDB" id="167809at2759"/>
<dbReference type="HOGENOM" id="CLU_1532462_0_0_1"/>
<accession>R7YXN8</accession>
<dbReference type="RefSeq" id="XP_007781974.1">
    <property type="nucleotide sequence ID" value="XM_007783784.1"/>
</dbReference>
<dbReference type="AlphaFoldDB" id="R7YXN8"/>
<dbReference type="EMBL" id="JH767582">
    <property type="protein sequence ID" value="EON66657.1"/>
    <property type="molecule type" value="Genomic_DNA"/>
</dbReference>
<sequence length="175" mass="19780">MANLRPEKPRIFLLSLDNKEWFDEMYSRLINMLAEEATLQRASKPDAALRYLTNNTPQAILATDAGLAEPKHSAVLARVVEYTRRGGIVVFGCMFSSFMSRPKMEAFFRDGWSLPWRYGDYHRTDPEGSFLVVCRPPARSGATQRRPRPFAEGDINLLQGNLSIPSFPPARSKAT</sequence>
<dbReference type="Proteomes" id="UP000016924">
    <property type="component" value="Unassembled WGS sequence"/>
</dbReference>
<gene>
    <name evidence="1" type="ORF">W97_05903</name>
</gene>
<name>R7YXN8_CONA1</name>
<keyword evidence="2" id="KW-1185">Reference proteome</keyword>
<organism evidence="1 2">
    <name type="scientific">Coniosporium apollinis (strain CBS 100218)</name>
    <name type="common">Rock-inhabiting black yeast</name>
    <dbReference type="NCBI Taxonomy" id="1168221"/>
    <lineage>
        <taxon>Eukaryota</taxon>
        <taxon>Fungi</taxon>
        <taxon>Dikarya</taxon>
        <taxon>Ascomycota</taxon>
        <taxon>Pezizomycotina</taxon>
        <taxon>Dothideomycetes</taxon>
        <taxon>Dothideomycetes incertae sedis</taxon>
        <taxon>Coniosporium</taxon>
    </lineage>
</organism>
<dbReference type="OMA" id="FPPARSK"/>
<evidence type="ECO:0000313" key="1">
    <source>
        <dbReference type="EMBL" id="EON66657.1"/>
    </source>
</evidence>
<proteinExistence type="predicted"/>
<reference evidence="2" key="1">
    <citation type="submission" date="2012-06" db="EMBL/GenBank/DDBJ databases">
        <title>The genome sequence of Coniosporium apollinis CBS 100218.</title>
        <authorList>
            <consortium name="The Broad Institute Genome Sequencing Platform"/>
            <person name="Cuomo C."/>
            <person name="Gorbushina A."/>
            <person name="Noack S."/>
            <person name="Walker B."/>
            <person name="Young S.K."/>
            <person name="Zeng Q."/>
            <person name="Gargeya S."/>
            <person name="Fitzgerald M."/>
            <person name="Haas B."/>
            <person name="Abouelleil A."/>
            <person name="Alvarado L."/>
            <person name="Arachchi H.M."/>
            <person name="Berlin A.M."/>
            <person name="Chapman S.B."/>
            <person name="Goldberg J."/>
            <person name="Griggs A."/>
            <person name="Gujja S."/>
            <person name="Hansen M."/>
            <person name="Howarth C."/>
            <person name="Imamovic A."/>
            <person name="Larimer J."/>
            <person name="McCowan C."/>
            <person name="Montmayeur A."/>
            <person name="Murphy C."/>
            <person name="Neiman D."/>
            <person name="Pearson M."/>
            <person name="Priest M."/>
            <person name="Roberts A."/>
            <person name="Saif S."/>
            <person name="Shea T."/>
            <person name="Sisk P."/>
            <person name="Sykes S."/>
            <person name="Wortman J."/>
            <person name="Nusbaum C."/>
            <person name="Birren B."/>
        </authorList>
    </citation>
    <scope>NUCLEOTIDE SEQUENCE [LARGE SCALE GENOMIC DNA]</scope>
    <source>
        <strain evidence="2">CBS 100218</strain>
    </source>
</reference>
<protein>
    <submittedName>
        <fullName evidence="1">Uncharacterized protein</fullName>
    </submittedName>
</protein>